<keyword evidence="2" id="KW-0472">Membrane</keyword>
<evidence type="ECO:0000256" key="1">
    <source>
        <dbReference type="SAM" id="MobiDB-lite"/>
    </source>
</evidence>
<protein>
    <submittedName>
        <fullName evidence="3">Uncharacterized protein</fullName>
    </submittedName>
</protein>
<sequence length="277" mass="30194">MAFCKFCGKQIPDGGSCDCAASKAEREVKEKEEKEVDNVQNTAEKAADSVADKAKDTAAELKEKAGDVADKVGDSLKQGATKVDGLAGELSEKLPGGMKNNKSAVYAAAGVILVLIICLICLIFGGGAKGTLKKFIKASSDDKGGKTILSLTLPDSAIDALKDDDKFDKMVKQINNRIEDQIDDLEDDETIPSYEKIIRKEKLSKSQLNAAEDYFSDICEKYDADDDIEVTKGYEFKVRLKYRDEDGKKRHETEKLCVVKIKGDGWKVISSSADSLD</sequence>
<dbReference type="Gene3D" id="1.20.120.20">
    <property type="entry name" value="Apolipoprotein"/>
    <property type="match status" value="1"/>
</dbReference>
<name>A0A1M7J6F5_RUMFL</name>
<feature type="compositionally biased region" description="Basic and acidic residues" evidence="1">
    <location>
        <begin position="45"/>
        <end position="58"/>
    </location>
</feature>
<feature type="region of interest" description="Disordered" evidence="1">
    <location>
        <begin position="30"/>
        <end position="58"/>
    </location>
</feature>
<organism evidence="3 4">
    <name type="scientific">Ruminococcus flavefaciens</name>
    <dbReference type="NCBI Taxonomy" id="1265"/>
    <lineage>
        <taxon>Bacteria</taxon>
        <taxon>Bacillati</taxon>
        <taxon>Bacillota</taxon>
        <taxon>Clostridia</taxon>
        <taxon>Eubacteriales</taxon>
        <taxon>Oscillospiraceae</taxon>
        <taxon>Ruminococcus</taxon>
    </lineage>
</organism>
<feature type="transmembrane region" description="Helical" evidence="2">
    <location>
        <begin position="104"/>
        <end position="125"/>
    </location>
</feature>
<keyword evidence="2" id="KW-1133">Transmembrane helix</keyword>
<evidence type="ECO:0000313" key="3">
    <source>
        <dbReference type="EMBL" id="SHM48471.1"/>
    </source>
</evidence>
<dbReference type="RefSeq" id="WP_072950214.1">
    <property type="nucleotide sequence ID" value="NZ_FRCT01000005.1"/>
</dbReference>
<gene>
    <name evidence="3" type="ORF">SAMN04487860_105156</name>
</gene>
<accession>A0A1M7J6F5</accession>
<evidence type="ECO:0000313" key="4">
    <source>
        <dbReference type="Proteomes" id="UP000184394"/>
    </source>
</evidence>
<keyword evidence="2" id="KW-0812">Transmembrane</keyword>
<dbReference type="OrthoDB" id="1820818at2"/>
<evidence type="ECO:0000256" key="2">
    <source>
        <dbReference type="SAM" id="Phobius"/>
    </source>
</evidence>
<dbReference type="AlphaFoldDB" id="A0A1M7J6F5"/>
<proteinExistence type="predicted"/>
<dbReference type="Proteomes" id="UP000184394">
    <property type="component" value="Unassembled WGS sequence"/>
</dbReference>
<reference evidence="3 4" key="1">
    <citation type="submission" date="2016-11" db="EMBL/GenBank/DDBJ databases">
        <authorList>
            <person name="Jaros S."/>
            <person name="Januszkiewicz K."/>
            <person name="Wedrychowicz H."/>
        </authorList>
    </citation>
    <scope>NUCLEOTIDE SEQUENCE [LARGE SCALE GENOMIC DNA]</scope>
    <source>
        <strain evidence="3 4">Y1</strain>
    </source>
</reference>
<dbReference type="EMBL" id="FRCT01000005">
    <property type="protein sequence ID" value="SHM48471.1"/>
    <property type="molecule type" value="Genomic_DNA"/>
</dbReference>